<organism evidence="2 3">
    <name type="scientific">Devosia nanyangense</name>
    <dbReference type="NCBI Taxonomy" id="1228055"/>
    <lineage>
        <taxon>Bacteria</taxon>
        <taxon>Pseudomonadati</taxon>
        <taxon>Pseudomonadota</taxon>
        <taxon>Alphaproteobacteria</taxon>
        <taxon>Hyphomicrobiales</taxon>
        <taxon>Devosiaceae</taxon>
        <taxon>Devosia</taxon>
    </lineage>
</organism>
<dbReference type="Proteomes" id="UP000782610">
    <property type="component" value="Unassembled WGS sequence"/>
</dbReference>
<sequence>MTGLECVEEQLAAYNARDLARFLACFHDDVRSFRMLEMALVLDGKAEFGAFYARERFSRPCLRAEIVNRIVLGETIIDHERIFGIAAAPVEMVVMFVARDGLIARVFAIPAK</sequence>
<evidence type="ECO:0000313" key="2">
    <source>
        <dbReference type="EMBL" id="MBI4922531.1"/>
    </source>
</evidence>
<gene>
    <name evidence="2" type="ORF">HY834_12345</name>
</gene>
<dbReference type="InterPro" id="IPR032710">
    <property type="entry name" value="NTF2-like_dom_sf"/>
</dbReference>
<dbReference type="AlphaFoldDB" id="A0A933L2T5"/>
<evidence type="ECO:0000259" key="1">
    <source>
        <dbReference type="Pfam" id="PF12680"/>
    </source>
</evidence>
<dbReference type="InterPro" id="IPR037401">
    <property type="entry name" value="SnoaL-like"/>
</dbReference>
<dbReference type="Gene3D" id="3.10.450.50">
    <property type="match status" value="1"/>
</dbReference>
<evidence type="ECO:0000313" key="3">
    <source>
        <dbReference type="Proteomes" id="UP000782610"/>
    </source>
</evidence>
<comment type="caution">
    <text evidence="2">The sequence shown here is derived from an EMBL/GenBank/DDBJ whole genome shotgun (WGS) entry which is preliminary data.</text>
</comment>
<accession>A0A933L2T5</accession>
<protein>
    <submittedName>
        <fullName evidence="2">Nuclear transport factor 2 family protein</fullName>
    </submittedName>
</protein>
<dbReference type="Pfam" id="PF12680">
    <property type="entry name" value="SnoaL_2"/>
    <property type="match status" value="1"/>
</dbReference>
<reference evidence="2" key="1">
    <citation type="submission" date="2020-07" db="EMBL/GenBank/DDBJ databases">
        <title>Huge and variable diversity of episymbiotic CPR bacteria and DPANN archaea in groundwater ecosystems.</title>
        <authorList>
            <person name="He C.Y."/>
            <person name="Keren R."/>
            <person name="Whittaker M."/>
            <person name="Farag I.F."/>
            <person name="Doudna J."/>
            <person name="Cate J.H.D."/>
            <person name="Banfield J.F."/>
        </authorList>
    </citation>
    <scope>NUCLEOTIDE SEQUENCE</scope>
    <source>
        <strain evidence="2">NC_groundwater_1586_Pr3_B-0.1um_66_15</strain>
    </source>
</reference>
<proteinExistence type="predicted"/>
<dbReference type="InterPro" id="IPR008317">
    <property type="entry name" value="UCP030561"/>
</dbReference>
<dbReference type="PIRSF" id="PIRSF030561">
    <property type="entry name" value="UCP030561"/>
    <property type="match status" value="1"/>
</dbReference>
<dbReference type="EMBL" id="JACRAF010000033">
    <property type="protein sequence ID" value="MBI4922531.1"/>
    <property type="molecule type" value="Genomic_DNA"/>
</dbReference>
<dbReference type="SUPFAM" id="SSF54427">
    <property type="entry name" value="NTF2-like"/>
    <property type="match status" value="1"/>
</dbReference>
<feature type="domain" description="SnoaL-like" evidence="1">
    <location>
        <begin position="7"/>
        <end position="106"/>
    </location>
</feature>
<name>A0A933L2T5_9HYPH</name>